<dbReference type="EnsemblPlants" id="AVESA.00010b.r2.6DG1169610.1">
    <property type="protein sequence ID" value="AVESA.00010b.r2.6DG1169610.1.CDS"/>
    <property type="gene ID" value="AVESA.00010b.r2.6DG1169610"/>
</dbReference>
<protein>
    <submittedName>
        <fullName evidence="1">Uncharacterized protein</fullName>
    </submittedName>
</protein>
<name>A0ACD5ZKK2_AVESA</name>
<sequence length="206" mass="22051">MSTAACFQRDRDSEESREVDPAPTADLGEAPTVGGSLFFHQLSRYLLPRTFLRLRFKPDQTRPNLASFLPAFKSPPTVNCPAKASSVAKRESAPSHHLARPSEMQRQLNLSPLPKQQHDDGGDGSDATEAIPLWVPGEAAEEKADKAAGGRAERSIHLIPLLTFLCFLLLFLCSHIPSASDMSSFGGGAGGGSGGGKAGNRRLKML</sequence>
<reference evidence="1" key="2">
    <citation type="submission" date="2025-09" db="UniProtKB">
        <authorList>
            <consortium name="EnsemblPlants"/>
        </authorList>
    </citation>
    <scope>IDENTIFICATION</scope>
</reference>
<proteinExistence type="predicted"/>
<evidence type="ECO:0000313" key="1">
    <source>
        <dbReference type="EnsemblPlants" id="AVESA.00010b.r2.6DG1169610.1.CDS"/>
    </source>
</evidence>
<accession>A0ACD5ZKK2</accession>
<dbReference type="Proteomes" id="UP001732700">
    <property type="component" value="Chromosome 6D"/>
</dbReference>
<evidence type="ECO:0000313" key="2">
    <source>
        <dbReference type="Proteomes" id="UP001732700"/>
    </source>
</evidence>
<organism evidence="1 2">
    <name type="scientific">Avena sativa</name>
    <name type="common">Oat</name>
    <dbReference type="NCBI Taxonomy" id="4498"/>
    <lineage>
        <taxon>Eukaryota</taxon>
        <taxon>Viridiplantae</taxon>
        <taxon>Streptophyta</taxon>
        <taxon>Embryophyta</taxon>
        <taxon>Tracheophyta</taxon>
        <taxon>Spermatophyta</taxon>
        <taxon>Magnoliopsida</taxon>
        <taxon>Liliopsida</taxon>
        <taxon>Poales</taxon>
        <taxon>Poaceae</taxon>
        <taxon>BOP clade</taxon>
        <taxon>Pooideae</taxon>
        <taxon>Poodae</taxon>
        <taxon>Poeae</taxon>
        <taxon>Poeae Chloroplast Group 1 (Aveneae type)</taxon>
        <taxon>Aveninae</taxon>
        <taxon>Avena</taxon>
    </lineage>
</organism>
<reference evidence="1" key="1">
    <citation type="submission" date="2021-05" db="EMBL/GenBank/DDBJ databases">
        <authorList>
            <person name="Scholz U."/>
            <person name="Mascher M."/>
            <person name="Fiebig A."/>
        </authorList>
    </citation>
    <scope>NUCLEOTIDE SEQUENCE [LARGE SCALE GENOMIC DNA]</scope>
</reference>
<keyword evidence="2" id="KW-1185">Reference proteome</keyword>